<evidence type="ECO:0000313" key="2">
    <source>
        <dbReference type="Proteomes" id="UP001500067"/>
    </source>
</evidence>
<proteinExistence type="predicted"/>
<dbReference type="PANTHER" id="PTHR35866">
    <property type="entry name" value="PUTATIVE-RELATED"/>
    <property type="match status" value="1"/>
</dbReference>
<comment type="caution">
    <text evidence="1">The sequence shown here is derived from an EMBL/GenBank/DDBJ whole genome shotgun (WGS) entry which is preliminary data.</text>
</comment>
<dbReference type="RefSeq" id="WP_345076941.1">
    <property type="nucleotide sequence ID" value="NZ_BAABFA010000001.1"/>
</dbReference>
<evidence type="ECO:0000313" key="1">
    <source>
        <dbReference type="EMBL" id="GAA4459726.1"/>
    </source>
</evidence>
<name>A0ABP8N4J5_9BACT</name>
<dbReference type="EMBL" id="BAABFA010000001">
    <property type="protein sequence ID" value="GAA4459726.1"/>
    <property type="molecule type" value="Genomic_DNA"/>
</dbReference>
<dbReference type="InterPro" id="IPR005358">
    <property type="entry name" value="Puta_zinc/iron-chelating_dom"/>
</dbReference>
<accession>A0ABP8N4J5</accession>
<dbReference type="PANTHER" id="PTHR35866:SF1">
    <property type="entry name" value="YKGJ FAMILY CYSTEINE CLUSTER PROTEIN"/>
    <property type="match status" value="1"/>
</dbReference>
<gene>
    <name evidence="1" type="ORF">GCM10023093_01240</name>
</gene>
<dbReference type="Proteomes" id="UP001500067">
    <property type="component" value="Unassembled WGS sequence"/>
</dbReference>
<sequence length="158" mass="18511">MQANWEKEAKEHQKAYKHMLEKGNRNKMLRELPRLHEEAFSKIDCLQCARCCKNHSPRFKQPDIKRIAKVLRIKEGDLVARYLRLDSDGDYVTQKSPCPFLADDNTCNIYDDRPSDCRRYPYTDEDVLLKRVQLTLKNATVCPATYAVLEELLKLQGH</sequence>
<protein>
    <submittedName>
        <fullName evidence="1">YkgJ family cysteine cluster protein</fullName>
    </submittedName>
</protein>
<reference evidence="2" key="1">
    <citation type="journal article" date="2019" name="Int. J. Syst. Evol. Microbiol.">
        <title>The Global Catalogue of Microorganisms (GCM) 10K type strain sequencing project: providing services to taxonomists for standard genome sequencing and annotation.</title>
        <authorList>
            <consortium name="The Broad Institute Genomics Platform"/>
            <consortium name="The Broad Institute Genome Sequencing Center for Infectious Disease"/>
            <person name="Wu L."/>
            <person name="Ma J."/>
        </authorList>
    </citation>
    <scope>NUCLEOTIDE SEQUENCE [LARGE SCALE GENOMIC DNA]</scope>
    <source>
        <strain evidence="2">JCM 32105</strain>
    </source>
</reference>
<keyword evidence="2" id="KW-1185">Reference proteome</keyword>
<dbReference type="Pfam" id="PF03692">
    <property type="entry name" value="CxxCxxCC"/>
    <property type="match status" value="1"/>
</dbReference>
<organism evidence="1 2">
    <name type="scientific">Nemorincola caseinilytica</name>
    <dbReference type="NCBI Taxonomy" id="2054315"/>
    <lineage>
        <taxon>Bacteria</taxon>
        <taxon>Pseudomonadati</taxon>
        <taxon>Bacteroidota</taxon>
        <taxon>Chitinophagia</taxon>
        <taxon>Chitinophagales</taxon>
        <taxon>Chitinophagaceae</taxon>
        <taxon>Nemorincola</taxon>
    </lineage>
</organism>